<protein>
    <submittedName>
        <fullName evidence="1">Uncharacterized protein</fullName>
    </submittedName>
</protein>
<gene>
    <name evidence="1" type="ORF">ENP55_05600</name>
</gene>
<reference evidence="1" key="1">
    <citation type="journal article" date="2020" name="mSystems">
        <title>Genome- and Community-Level Interaction Insights into Carbon Utilization and Element Cycling Functions of Hydrothermarchaeota in Hydrothermal Sediment.</title>
        <authorList>
            <person name="Zhou Z."/>
            <person name="Liu Y."/>
            <person name="Xu W."/>
            <person name="Pan J."/>
            <person name="Luo Z.H."/>
            <person name="Li M."/>
        </authorList>
    </citation>
    <scope>NUCLEOTIDE SEQUENCE [LARGE SCALE GENOMIC DNA]</scope>
    <source>
        <strain evidence="1">SpSt-23</strain>
    </source>
</reference>
<dbReference type="AlphaFoldDB" id="A0A7C2FYE9"/>
<organism evidence="1">
    <name type="scientific">Thermosphaera aggregans</name>
    <dbReference type="NCBI Taxonomy" id="54254"/>
    <lineage>
        <taxon>Archaea</taxon>
        <taxon>Thermoproteota</taxon>
        <taxon>Thermoprotei</taxon>
        <taxon>Desulfurococcales</taxon>
        <taxon>Desulfurococcaceae</taxon>
        <taxon>Thermosphaera</taxon>
    </lineage>
</organism>
<accession>A0A7C2FYE9</accession>
<comment type="caution">
    <text evidence="1">The sequence shown here is derived from an EMBL/GenBank/DDBJ whole genome shotgun (WGS) entry which is preliminary data.</text>
</comment>
<name>A0A7C2FYE9_9CREN</name>
<dbReference type="EMBL" id="DSJT01000031">
    <property type="protein sequence ID" value="HEF87745.1"/>
    <property type="molecule type" value="Genomic_DNA"/>
</dbReference>
<dbReference type="InterPro" id="IPR029026">
    <property type="entry name" value="tRNA_m1G_MTases_N"/>
</dbReference>
<dbReference type="Gene3D" id="3.40.1280.10">
    <property type="match status" value="1"/>
</dbReference>
<sequence length="151" mass="17438">MRLLYVELTPGFKRRDIFERIRDLYRKLSYENLEVGFLTTSDKGYILEKLGRDSSTLLSSTTLEDLLKEFFNDCRSIHVLREDGAVSKPVEDCFISGVHTDPPEELEQVLTALFHRVFKTSLGSTPYLASALLPILYRLKSLEHIFNMFTV</sequence>
<proteinExistence type="predicted"/>
<evidence type="ECO:0000313" key="1">
    <source>
        <dbReference type="EMBL" id="HEF87745.1"/>
    </source>
</evidence>